<proteinExistence type="inferred from homology"/>
<organism evidence="11 12">
    <name type="scientific">Paenibacillus spongiae</name>
    <dbReference type="NCBI Taxonomy" id="2909671"/>
    <lineage>
        <taxon>Bacteria</taxon>
        <taxon>Bacillati</taxon>
        <taxon>Bacillota</taxon>
        <taxon>Bacilli</taxon>
        <taxon>Bacillales</taxon>
        <taxon>Paenibacillaceae</taxon>
        <taxon>Paenibacillus</taxon>
    </lineage>
</organism>
<evidence type="ECO:0000256" key="3">
    <source>
        <dbReference type="ARBA" id="ARBA00022475"/>
    </source>
</evidence>
<keyword evidence="3" id="KW-1003">Cell membrane</keyword>
<keyword evidence="11" id="KW-0969">Cilium</keyword>
<feature type="domain" description="OmpA-like" evidence="10">
    <location>
        <begin position="137"/>
        <end position="260"/>
    </location>
</feature>
<dbReference type="PANTHER" id="PTHR30329:SF21">
    <property type="entry name" value="LIPOPROTEIN YIAD-RELATED"/>
    <property type="match status" value="1"/>
</dbReference>
<reference evidence="11" key="1">
    <citation type="submission" date="2022-01" db="EMBL/GenBank/DDBJ databases">
        <title>Paenibacillus spongiae sp. nov., isolated from marine sponge.</title>
        <authorList>
            <person name="Li Z."/>
            <person name="Zhang M."/>
        </authorList>
    </citation>
    <scope>NUCLEOTIDE SEQUENCE</scope>
    <source>
        <strain evidence="11">PHS-Z3</strain>
    </source>
</reference>
<evidence type="ECO:0000313" key="12">
    <source>
        <dbReference type="Proteomes" id="UP001057877"/>
    </source>
</evidence>
<keyword evidence="11" id="KW-0966">Cell projection</keyword>
<evidence type="ECO:0000256" key="2">
    <source>
        <dbReference type="ARBA" id="ARBA00008914"/>
    </source>
</evidence>
<evidence type="ECO:0000256" key="1">
    <source>
        <dbReference type="ARBA" id="ARBA00004162"/>
    </source>
</evidence>
<gene>
    <name evidence="11" type="ORF">L1F29_31525</name>
</gene>
<keyword evidence="5 9" id="KW-1133">Transmembrane helix</keyword>
<feature type="transmembrane region" description="Helical" evidence="9">
    <location>
        <begin position="21"/>
        <end position="41"/>
    </location>
</feature>
<dbReference type="Gene3D" id="3.30.1330.60">
    <property type="entry name" value="OmpA-like domain"/>
    <property type="match status" value="1"/>
</dbReference>
<dbReference type="SUPFAM" id="SSF103088">
    <property type="entry name" value="OmpA-like"/>
    <property type="match status" value="1"/>
</dbReference>
<dbReference type="InterPro" id="IPR025713">
    <property type="entry name" value="MotB-like_N_dom"/>
</dbReference>
<evidence type="ECO:0000256" key="5">
    <source>
        <dbReference type="ARBA" id="ARBA00022989"/>
    </source>
</evidence>
<name>A0ABY5S871_9BACL</name>
<keyword evidence="6 7" id="KW-0472">Membrane</keyword>
<dbReference type="Pfam" id="PF00691">
    <property type="entry name" value="OmpA"/>
    <property type="match status" value="1"/>
</dbReference>
<evidence type="ECO:0000256" key="4">
    <source>
        <dbReference type="ARBA" id="ARBA00022692"/>
    </source>
</evidence>
<comment type="subcellular location">
    <subcellularLocation>
        <location evidence="1">Cell membrane</location>
        <topology evidence="1">Single-pass membrane protein</topology>
    </subcellularLocation>
</comment>
<dbReference type="EMBL" id="CP091430">
    <property type="protein sequence ID" value="UVI29864.1"/>
    <property type="molecule type" value="Genomic_DNA"/>
</dbReference>
<keyword evidence="11" id="KW-0282">Flagellum</keyword>
<accession>A0ABY5S871</accession>
<dbReference type="InterPro" id="IPR050330">
    <property type="entry name" value="Bact_OuterMem_StrucFunc"/>
</dbReference>
<dbReference type="PANTHER" id="PTHR30329">
    <property type="entry name" value="STATOR ELEMENT OF FLAGELLAR MOTOR COMPLEX"/>
    <property type="match status" value="1"/>
</dbReference>
<dbReference type="PROSITE" id="PS51123">
    <property type="entry name" value="OMPA_2"/>
    <property type="match status" value="1"/>
</dbReference>
<comment type="similarity">
    <text evidence="2">Belongs to the MotB family.</text>
</comment>
<feature type="compositionally biased region" description="Basic and acidic residues" evidence="8">
    <location>
        <begin position="87"/>
        <end position="103"/>
    </location>
</feature>
<keyword evidence="12" id="KW-1185">Reference proteome</keyword>
<dbReference type="Pfam" id="PF13677">
    <property type="entry name" value="MotB_plug"/>
    <property type="match status" value="1"/>
</dbReference>
<dbReference type="InterPro" id="IPR006665">
    <property type="entry name" value="OmpA-like"/>
</dbReference>
<feature type="region of interest" description="Disordered" evidence="8">
    <location>
        <begin position="66"/>
        <end position="103"/>
    </location>
</feature>
<keyword evidence="4 9" id="KW-0812">Transmembrane</keyword>
<evidence type="ECO:0000256" key="6">
    <source>
        <dbReference type="ARBA" id="ARBA00023136"/>
    </source>
</evidence>
<dbReference type="RefSeq" id="WP_258385936.1">
    <property type="nucleotide sequence ID" value="NZ_CP091430.1"/>
</dbReference>
<evidence type="ECO:0000256" key="7">
    <source>
        <dbReference type="PROSITE-ProRule" id="PRU00473"/>
    </source>
</evidence>
<dbReference type="InterPro" id="IPR036737">
    <property type="entry name" value="OmpA-like_sf"/>
</dbReference>
<evidence type="ECO:0000256" key="9">
    <source>
        <dbReference type="SAM" id="Phobius"/>
    </source>
</evidence>
<evidence type="ECO:0000259" key="10">
    <source>
        <dbReference type="PROSITE" id="PS51123"/>
    </source>
</evidence>
<evidence type="ECO:0000256" key="8">
    <source>
        <dbReference type="SAM" id="MobiDB-lite"/>
    </source>
</evidence>
<dbReference type="CDD" id="cd07185">
    <property type="entry name" value="OmpA_C-like"/>
    <property type="match status" value="1"/>
</dbReference>
<protein>
    <submittedName>
        <fullName evidence="11">Flagellar motor protein MotB</fullName>
    </submittedName>
</protein>
<evidence type="ECO:0000313" key="11">
    <source>
        <dbReference type="EMBL" id="UVI29864.1"/>
    </source>
</evidence>
<dbReference type="Proteomes" id="UP001057877">
    <property type="component" value="Chromosome"/>
</dbReference>
<sequence length="261" mass="29922">MRRSRRRSSRRDAPESHDRWLITYADLITLLMIFFVILYAMSQLDVKKYEVLAQSLNFEFRKAESPLEGGSGLTGSLDKAQQPKPPETSEKVTDPEEERRKAEKLQLENELQDLLRIIQTYIKDNRLENLVYVADTSKGIAIRLSDQFLFDLGKADLKTYAKPVLDKLASLFKQLKDNTISIEGHTDNLPIQEGGAFRDNWELSAARSLSVLRYFVDGAKIDPKKFEIAGYGDTRPVAPNTTEANRQKNRRVEITVMRIIE</sequence>